<evidence type="ECO:0000256" key="1">
    <source>
        <dbReference type="ARBA" id="ARBA00023015"/>
    </source>
</evidence>
<dbReference type="InterPro" id="IPR016032">
    <property type="entry name" value="Sig_transdc_resp-reg_C-effctor"/>
</dbReference>
<dbReference type="PROSITE" id="PS51755">
    <property type="entry name" value="OMPR_PHOB"/>
    <property type="match status" value="1"/>
</dbReference>
<proteinExistence type="predicted"/>
<keyword evidence="7" id="KW-1185">Reference proteome</keyword>
<evidence type="ECO:0000313" key="6">
    <source>
        <dbReference type="EMBL" id="MFD1426984.1"/>
    </source>
</evidence>
<keyword evidence="1" id="KW-0805">Transcription regulation</keyword>
<comment type="caution">
    <text evidence="6">The sequence shown here is derived from an EMBL/GenBank/DDBJ whole genome shotgun (WGS) entry which is preliminary data.</text>
</comment>
<keyword evidence="2 4" id="KW-0238">DNA-binding</keyword>
<dbReference type="Pfam" id="PF00486">
    <property type="entry name" value="Trans_reg_C"/>
    <property type="match status" value="1"/>
</dbReference>
<dbReference type="RefSeq" id="WP_380164564.1">
    <property type="nucleotide sequence ID" value="NZ_JBHTNU010000006.1"/>
</dbReference>
<dbReference type="Gene3D" id="1.10.10.10">
    <property type="entry name" value="Winged helix-like DNA-binding domain superfamily/Winged helix DNA-binding domain"/>
    <property type="match status" value="1"/>
</dbReference>
<dbReference type="CDD" id="cd00383">
    <property type="entry name" value="trans_reg_C"/>
    <property type="match status" value="1"/>
</dbReference>
<evidence type="ECO:0000259" key="5">
    <source>
        <dbReference type="PROSITE" id="PS51755"/>
    </source>
</evidence>
<keyword evidence="3" id="KW-0804">Transcription</keyword>
<evidence type="ECO:0000256" key="4">
    <source>
        <dbReference type="PROSITE-ProRule" id="PRU01091"/>
    </source>
</evidence>
<sequence length="110" mass="12695">MILPEGQKLFLGPNCYLNTDEMTVVKNNLPIALSVTQFRMMHILTLNIGKPVSIKNLAELIFGENTFLARNRVYICIRRIREKIEDDPNRPKYLITLSGPGYMLVYHKNT</sequence>
<gene>
    <name evidence="6" type="ORF">ACFQ4Y_08535</name>
</gene>
<dbReference type="EMBL" id="JBHTNU010000006">
    <property type="protein sequence ID" value="MFD1426984.1"/>
    <property type="molecule type" value="Genomic_DNA"/>
</dbReference>
<reference evidence="7" key="1">
    <citation type="journal article" date="2019" name="Int. J. Syst. Evol. Microbiol.">
        <title>The Global Catalogue of Microorganisms (GCM) 10K type strain sequencing project: providing services to taxonomists for standard genome sequencing and annotation.</title>
        <authorList>
            <consortium name="The Broad Institute Genomics Platform"/>
            <consortium name="The Broad Institute Genome Sequencing Center for Infectious Disease"/>
            <person name="Wu L."/>
            <person name="Ma J."/>
        </authorList>
    </citation>
    <scope>NUCLEOTIDE SEQUENCE [LARGE SCALE GENOMIC DNA]</scope>
    <source>
        <strain evidence="7">S1</strain>
    </source>
</reference>
<evidence type="ECO:0000313" key="7">
    <source>
        <dbReference type="Proteomes" id="UP001597282"/>
    </source>
</evidence>
<feature type="domain" description="OmpR/PhoB-type" evidence="5">
    <location>
        <begin position="6"/>
        <end position="106"/>
    </location>
</feature>
<name>A0ABW4CAJ9_9BACL</name>
<evidence type="ECO:0000256" key="3">
    <source>
        <dbReference type="ARBA" id="ARBA00023163"/>
    </source>
</evidence>
<accession>A0ABW4CAJ9</accession>
<organism evidence="6 7">
    <name type="scientific">Kroppenstedtia sanguinis</name>
    <dbReference type="NCBI Taxonomy" id="1380684"/>
    <lineage>
        <taxon>Bacteria</taxon>
        <taxon>Bacillati</taxon>
        <taxon>Bacillota</taxon>
        <taxon>Bacilli</taxon>
        <taxon>Bacillales</taxon>
        <taxon>Thermoactinomycetaceae</taxon>
        <taxon>Kroppenstedtia</taxon>
    </lineage>
</organism>
<dbReference type="InterPro" id="IPR036388">
    <property type="entry name" value="WH-like_DNA-bd_sf"/>
</dbReference>
<dbReference type="Proteomes" id="UP001597282">
    <property type="component" value="Unassembled WGS sequence"/>
</dbReference>
<protein>
    <submittedName>
        <fullName evidence="6">Helix-turn-helix domain-containing protein</fullName>
    </submittedName>
</protein>
<dbReference type="SUPFAM" id="SSF46894">
    <property type="entry name" value="C-terminal effector domain of the bipartite response regulators"/>
    <property type="match status" value="1"/>
</dbReference>
<feature type="DNA-binding region" description="OmpR/PhoB-type" evidence="4">
    <location>
        <begin position="6"/>
        <end position="106"/>
    </location>
</feature>
<dbReference type="SMART" id="SM00862">
    <property type="entry name" value="Trans_reg_C"/>
    <property type="match status" value="1"/>
</dbReference>
<evidence type="ECO:0000256" key="2">
    <source>
        <dbReference type="ARBA" id="ARBA00023125"/>
    </source>
</evidence>
<dbReference type="InterPro" id="IPR001867">
    <property type="entry name" value="OmpR/PhoB-type_DNA-bd"/>
</dbReference>